<reference evidence="1 2" key="1">
    <citation type="submission" date="2021-10" db="EMBL/GenBank/DDBJ databases">
        <title>The diversity and Nitrogen Metabolism of Culturable Nitrate-Utilizing Bacteria Within the Oxygen Minimum Zone of the Changjiang (Yangtze River)Estuary.</title>
        <authorList>
            <person name="Zhang D."/>
            <person name="Zheng J."/>
            <person name="Liu S."/>
            <person name="He W."/>
        </authorList>
    </citation>
    <scope>NUCLEOTIDE SEQUENCE [LARGE SCALE GENOMIC DNA]</scope>
    <source>
        <strain evidence="1 2">FXH275-2</strain>
    </source>
</reference>
<dbReference type="RefSeq" id="WP_228227991.1">
    <property type="nucleotide sequence ID" value="NZ_JAJGNP010000021.1"/>
</dbReference>
<proteinExistence type="predicted"/>
<keyword evidence="2" id="KW-1185">Reference proteome</keyword>
<dbReference type="Proteomes" id="UP001198830">
    <property type="component" value="Unassembled WGS sequence"/>
</dbReference>
<protein>
    <submittedName>
        <fullName evidence="1">Uncharacterized protein</fullName>
    </submittedName>
</protein>
<gene>
    <name evidence="1" type="ORF">LL253_17650</name>
</gene>
<organism evidence="1 2">
    <name type="scientific">Sphingobium soli</name>
    <dbReference type="NCBI Taxonomy" id="1591116"/>
    <lineage>
        <taxon>Bacteria</taxon>
        <taxon>Pseudomonadati</taxon>
        <taxon>Pseudomonadota</taxon>
        <taxon>Alphaproteobacteria</taxon>
        <taxon>Sphingomonadales</taxon>
        <taxon>Sphingomonadaceae</taxon>
        <taxon>Sphingobium</taxon>
    </lineage>
</organism>
<accession>A0ABS8H8J7</accession>
<sequence>MIVALLEGRKSQTRRCCRQANDAALTYVVRIDDAIAAPGWFGDEEGEVAFFTGFAPGDRLWVREAWRTHRAYDDLKPSDMGGEEAVWPEVERDNCDYHGRYRAGRYMPRWASRLTLIVTDVRVERLQDCSPADAIAEGISVGKPLPQVPTSKGDIYHDGITDPIVGWTRDPVEAYARLWNHINGAGAWEANPWVTAVNFDVLNGNIDNLPQVTA</sequence>
<comment type="caution">
    <text evidence="1">The sequence shown here is derived from an EMBL/GenBank/DDBJ whole genome shotgun (WGS) entry which is preliminary data.</text>
</comment>
<name>A0ABS8H8J7_9SPHN</name>
<dbReference type="EMBL" id="JAJGNP010000021">
    <property type="protein sequence ID" value="MCC4234500.1"/>
    <property type="molecule type" value="Genomic_DNA"/>
</dbReference>
<evidence type="ECO:0000313" key="2">
    <source>
        <dbReference type="Proteomes" id="UP001198830"/>
    </source>
</evidence>
<evidence type="ECO:0000313" key="1">
    <source>
        <dbReference type="EMBL" id="MCC4234500.1"/>
    </source>
</evidence>